<feature type="transmembrane region" description="Helical" evidence="2">
    <location>
        <begin position="41"/>
        <end position="63"/>
    </location>
</feature>
<feature type="compositionally biased region" description="Acidic residues" evidence="1">
    <location>
        <begin position="156"/>
        <end position="169"/>
    </location>
</feature>
<evidence type="ECO:0000256" key="2">
    <source>
        <dbReference type="SAM" id="Phobius"/>
    </source>
</evidence>
<keyword evidence="2" id="KW-0472">Membrane</keyword>
<evidence type="ECO:0000256" key="1">
    <source>
        <dbReference type="SAM" id="MobiDB-lite"/>
    </source>
</evidence>
<gene>
    <name evidence="3" type="ORF">GCM10007175_17430</name>
</gene>
<dbReference type="EMBL" id="BMKV01000003">
    <property type="protein sequence ID" value="GGI80708.1"/>
    <property type="molecule type" value="Genomic_DNA"/>
</dbReference>
<feature type="region of interest" description="Disordered" evidence="1">
    <location>
        <begin position="156"/>
        <end position="196"/>
    </location>
</feature>
<evidence type="ECO:0000313" key="4">
    <source>
        <dbReference type="Proteomes" id="UP000658754"/>
    </source>
</evidence>
<feature type="region of interest" description="Disordered" evidence="1">
    <location>
        <begin position="1"/>
        <end position="26"/>
    </location>
</feature>
<proteinExistence type="predicted"/>
<keyword evidence="4" id="KW-1185">Reference proteome</keyword>
<sequence length="196" mass="21151">MGTARGVRPADSHTAAYAGPVTPDPTPSPLDVVVHSGPADWWVILAGLGPLSVLIAALLAFYINWRTLKQRTAADATALEQKREADAHALLQKTEADSRAEWWRRTQWALDRALDQDEGTKALGLATLEVLARSELARTEELELFDIAWKSVWGDENADDDGQGTETDQETAFVDAGGNIGENGTTGEDTTKEVGP</sequence>
<keyword evidence="2" id="KW-1133">Transmembrane helix</keyword>
<dbReference type="Proteomes" id="UP000658754">
    <property type="component" value="Unassembled WGS sequence"/>
</dbReference>
<protein>
    <submittedName>
        <fullName evidence="3">Uncharacterized protein</fullName>
    </submittedName>
</protein>
<reference evidence="4" key="1">
    <citation type="journal article" date="2019" name="Int. J. Syst. Evol. Microbiol.">
        <title>The Global Catalogue of Microorganisms (GCM) 10K type strain sequencing project: providing services to taxonomists for standard genome sequencing and annotation.</title>
        <authorList>
            <consortium name="The Broad Institute Genomics Platform"/>
            <consortium name="The Broad Institute Genome Sequencing Center for Infectious Disease"/>
            <person name="Wu L."/>
            <person name="Ma J."/>
        </authorList>
    </citation>
    <scope>NUCLEOTIDE SEQUENCE [LARGE SCALE GENOMIC DNA]</scope>
    <source>
        <strain evidence="4">CGMCC 1.3601</strain>
    </source>
</reference>
<name>A0ABQ2CES0_9MICC</name>
<comment type="caution">
    <text evidence="3">The sequence shown here is derived from an EMBL/GenBank/DDBJ whole genome shotgun (WGS) entry which is preliminary data.</text>
</comment>
<keyword evidence="2" id="KW-0812">Transmembrane</keyword>
<accession>A0ABQ2CES0</accession>
<evidence type="ECO:0000313" key="3">
    <source>
        <dbReference type="EMBL" id="GGI80708.1"/>
    </source>
</evidence>
<organism evidence="3 4">
    <name type="scientific">Pseudarthrobacter scleromae</name>
    <dbReference type="NCBI Taxonomy" id="158897"/>
    <lineage>
        <taxon>Bacteria</taxon>
        <taxon>Bacillati</taxon>
        <taxon>Actinomycetota</taxon>
        <taxon>Actinomycetes</taxon>
        <taxon>Micrococcales</taxon>
        <taxon>Micrococcaceae</taxon>
        <taxon>Pseudarthrobacter</taxon>
    </lineage>
</organism>